<accession>A0A3M3GDD7</accession>
<dbReference type="Pfam" id="PF01965">
    <property type="entry name" value="DJ-1_PfpI"/>
    <property type="match status" value="1"/>
</dbReference>
<dbReference type="GO" id="GO:0006355">
    <property type="term" value="P:regulation of DNA-templated transcription"/>
    <property type="evidence" value="ECO:0007669"/>
    <property type="project" value="TreeGrafter"/>
</dbReference>
<gene>
    <name evidence="2" type="ORF">ALP13_103846</name>
</gene>
<feature type="domain" description="DJ-1/PfpI" evidence="1">
    <location>
        <begin position="8"/>
        <end position="79"/>
    </location>
</feature>
<evidence type="ECO:0000313" key="3">
    <source>
        <dbReference type="Proteomes" id="UP000271631"/>
    </source>
</evidence>
<sequence length="237" mass="25404">MKRAFDLPETIVASVCGGSLLLAMAGLLEKRNAVTHHFGMPMLATLGACPVNARVVDDGNFVSSGGVTSGLDLALYLVEHMLGSQIALSIEVLFEYERRGTVWNARGMTPLSWHQASDIDQQHGIAEPQNLMVVSNEGRDFVGDWDVEISTPIGDMKVRLSILIADGLLQGTATQGGDTVPLDSVQICGDQLCWSQLVRKPLKLTLNFAVRTSLNTMNGTAKAGSLPASRLTGNRVD</sequence>
<dbReference type="InterPro" id="IPR002818">
    <property type="entry name" value="DJ-1/PfpI"/>
</dbReference>
<dbReference type="PANTHER" id="PTHR43130:SF2">
    <property type="entry name" value="DJ-1_PFPI DOMAIN-CONTAINING PROTEIN"/>
    <property type="match status" value="1"/>
</dbReference>
<dbReference type="PANTHER" id="PTHR43130">
    <property type="entry name" value="ARAC-FAMILY TRANSCRIPTIONAL REGULATOR"/>
    <property type="match status" value="1"/>
</dbReference>
<organism evidence="2 3">
    <name type="scientific">Pseudomonas syringae pv. maculicola</name>
    <dbReference type="NCBI Taxonomy" id="59511"/>
    <lineage>
        <taxon>Bacteria</taxon>
        <taxon>Pseudomonadati</taxon>
        <taxon>Pseudomonadota</taxon>
        <taxon>Gammaproteobacteria</taxon>
        <taxon>Pseudomonadales</taxon>
        <taxon>Pseudomonadaceae</taxon>
        <taxon>Pseudomonas</taxon>
    </lineage>
</organism>
<evidence type="ECO:0000259" key="1">
    <source>
        <dbReference type="Pfam" id="PF01965"/>
    </source>
</evidence>
<dbReference type="EMBL" id="RBUQ01000379">
    <property type="protein sequence ID" value="RMV27076.1"/>
    <property type="molecule type" value="Genomic_DNA"/>
</dbReference>
<reference evidence="2 3" key="1">
    <citation type="submission" date="2018-08" db="EMBL/GenBank/DDBJ databases">
        <title>Recombination of ecologically and evolutionarily significant loci maintains genetic cohesion in the Pseudomonas syringae species complex.</title>
        <authorList>
            <person name="Dillon M."/>
            <person name="Thakur S."/>
            <person name="Almeida R.N.D."/>
            <person name="Weir B.S."/>
            <person name="Guttman D.S."/>
        </authorList>
    </citation>
    <scope>NUCLEOTIDE SEQUENCE [LARGE SCALE GENOMIC DNA]</scope>
    <source>
        <strain evidence="2 3">ICMP 11281</strain>
    </source>
</reference>
<evidence type="ECO:0000313" key="2">
    <source>
        <dbReference type="EMBL" id="RMV27076.1"/>
    </source>
</evidence>
<proteinExistence type="predicted"/>
<name>A0A3M3GDD7_PSEYM</name>
<comment type="caution">
    <text evidence="2">The sequence shown here is derived from an EMBL/GenBank/DDBJ whole genome shotgun (WGS) entry which is preliminary data.</text>
</comment>
<dbReference type="Proteomes" id="UP000271631">
    <property type="component" value="Unassembled WGS sequence"/>
</dbReference>
<dbReference type="Gene3D" id="3.40.50.880">
    <property type="match status" value="1"/>
</dbReference>
<protein>
    <submittedName>
        <fullName evidence="2">ThiJ/PfpI domain protein</fullName>
    </submittedName>
</protein>
<dbReference type="InterPro" id="IPR052158">
    <property type="entry name" value="INH-QAR"/>
</dbReference>
<dbReference type="InterPro" id="IPR029062">
    <property type="entry name" value="Class_I_gatase-like"/>
</dbReference>
<dbReference type="SUPFAM" id="SSF52317">
    <property type="entry name" value="Class I glutamine amidotransferase-like"/>
    <property type="match status" value="1"/>
</dbReference>
<dbReference type="AlphaFoldDB" id="A0A3M3GDD7"/>